<name>A0A0L0NN38_CANAR</name>
<dbReference type="VEuPathDB" id="FungiDB:CJJ09_000545"/>
<dbReference type="InterPro" id="IPR020843">
    <property type="entry name" value="ER"/>
</dbReference>
<dbReference type="EC" id="1.1.1.1" evidence="3"/>
<dbReference type="EMBL" id="LGST01000074">
    <property type="protein sequence ID" value="KND95473.1"/>
    <property type="molecule type" value="Genomic_DNA"/>
</dbReference>
<keyword evidence="4 8" id="KW-0479">Metal-binding</keyword>
<dbReference type="Gene3D" id="3.90.180.10">
    <property type="entry name" value="Medium-chain alcohol dehydrogenases, catalytic domain"/>
    <property type="match status" value="1"/>
</dbReference>
<dbReference type="InterPro" id="IPR013149">
    <property type="entry name" value="ADH-like_C"/>
</dbReference>
<proteinExistence type="inferred from homology"/>
<dbReference type="Pfam" id="PF00107">
    <property type="entry name" value="ADH_zinc_N"/>
    <property type="match status" value="1"/>
</dbReference>
<evidence type="ECO:0000256" key="3">
    <source>
        <dbReference type="ARBA" id="ARBA00013190"/>
    </source>
</evidence>
<dbReference type="SUPFAM" id="SSF51735">
    <property type="entry name" value="NAD(P)-binding Rossmann-fold domains"/>
    <property type="match status" value="1"/>
</dbReference>
<organism evidence="10 11">
    <name type="scientific">Candidozyma auris</name>
    <name type="common">Yeast</name>
    <name type="synonym">Candida auris</name>
    <dbReference type="NCBI Taxonomy" id="498019"/>
    <lineage>
        <taxon>Eukaryota</taxon>
        <taxon>Fungi</taxon>
        <taxon>Dikarya</taxon>
        <taxon>Ascomycota</taxon>
        <taxon>Saccharomycotina</taxon>
        <taxon>Pichiomycetes</taxon>
        <taxon>Metschnikowiaceae</taxon>
        <taxon>Candidozyma</taxon>
    </lineage>
</organism>
<dbReference type="Pfam" id="PF08240">
    <property type="entry name" value="ADH_N"/>
    <property type="match status" value="1"/>
</dbReference>
<evidence type="ECO:0000256" key="6">
    <source>
        <dbReference type="ARBA" id="ARBA00023002"/>
    </source>
</evidence>
<evidence type="ECO:0000259" key="9">
    <source>
        <dbReference type="SMART" id="SM00829"/>
    </source>
</evidence>
<dbReference type="VEuPathDB" id="FungiDB:QG37_08296"/>
<evidence type="ECO:0000256" key="5">
    <source>
        <dbReference type="ARBA" id="ARBA00022833"/>
    </source>
</evidence>
<evidence type="ECO:0000256" key="8">
    <source>
        <dbReference type="RuleBase" id="RU361277"/>
    </source>
</evidence>
<evidence type="ECO:0000256" key="2">
    <source>
        <dbReference type="ARBA" id="ARBA00008072"/>
    </source>
</evidence>
<evidence type="ECO:0000313" key="10">
    <source>
        <dbReference type="EMBL" id="KND95473.1"/>
    </source>
</evidence>
<dbReference type="GO" id="GO:0008270">
    <property type="term" value="F:zinc ion binding"/>
    <property type="evidence" value="ECO:0007669"/>
    <property type="project" value="InterPro"/>
</dbReference>
<keyword evidence="5 8" id="KW-0862">Zinc</keyword>
<keyword evidence="7" id="KW-0520">NAD</keyword>
<sequence length="379" mass="40246">MLRLLPTHTVRLFCSRSARGISSRALATRASIQIPKSQRAIVYETHGGPLLYKEIPVPQPKPNELLVNIKYSGVCHSDLHLYKGEWPLKVKLPLVGGHEGAGVVVAMGEAVKGWEVGDLAGIKWLNSLCQLCEYCTSGHEPVCSTSVISGCHQDGTFQQYAVADAIQAARIPKGVNMAEVAPILCAGLTTYKAMKELGAKAGNWVAIVGAGGGLGSLAVQYAKAMGFMVLGIDGGKDKTQWAKSLGAHEVVDFTTVPDLPRTVVEKTGGGAHAVINVSASATALQQAFAYVRPTGSIVLVGIPGKPIIDLPILPTVSRQLKIVGSMVGNRKDTQEALEFFARGLIKSPVKVAGLSELPRIFEEMDKGVILGRYTVDTSK</sequence>
<dbReference type="VEuPathDB" id="FungiDB:CJI97_003636"/>
<dbReference type="VEuPathDB" id="FungiDB:CJJ07_004817"/>
<protein>
    <recommendedName>
        <fullName evidence="3">alcohol dehydrogenase</fullName>
        <ecNumber evidence="3">1.1.1.1</ecNumber>
    </recommendedName>
</protein>
<dbReference type="Gene3D" id="3.40.50.720">
    <property type="entry name" value="NAD(P)-binding Rossmann-like Domain"/>
    <property type="match status" value="1"/>
</dbReference>
<dbReference type="Proteomes" id="UP000037122">
    <property type="component" value="Unassembled WGS sequence"/>
</dbReference>
<dbReference type="InterPro" id="IPR036291">
    <property type="entry name" value="NAD(P)-bd_dom_sf"/>
</dbReference>
<dbReference type="PROSITE" id="PS00059">
    <property type="entry name" value="ADH_ZINC"/>
    <property type="match status" value="1"/>
</dbReference>
<evidence type="ECO:0000256" key="4">
    <source>
        <dbReference type="ARBA" id="ARBA00022723"/>
    </source>
</evidence>
<evidence type="ECO:0000313" key="11">
    <source>
        <dbReference type="Proteomes" id="UP000037122"/>
    </source>
</evidence>
<dbReference type="VEuPathDB" id="FungiDB:B9J08_003563"/>
<dbReference type="SMART" id="SM00829">
    <property type="entry name" value="PKS_ER"/>
    <property type="match status" value="1"/>
</dbReference>
<dbReference type="InterPro" id="IPR011032">
    <property type="entry name" value="GroES-like_sf"/>
</dbReference>
<reference evidence="11" key="1">
    <citation type="journal article" date="2015" name="BMC Genomics">
        <title>Draft genome of a commonly misdiagnosed multidrug resistant pathogen Candida auris.</title>
        <authorList>
            <person name="Chatterjee S."/>
            <person name="Alampalli S.V."/>
            <person name="Nageshan R.K."/>
            <person name="Chettiar S.T."/>
            <person name="Joshi S."/>
            <person name="Tatu U.S."/>
        </authorList>
    </citation>
    <scope>NUCLEOTIDE SEQUENCE [LARGE SCALE GENOMIC DNA]</scope>
    <source>
        <strain evidence="11">6684</strain>
    </source>
</reference>
<dbReference type="PANTHER" id="PTHR42940">
    <property type="entry name" value="ALCOHOL DEHYDROGENASE 1-RELATED"/>
    <property type="match status" value="1"/>
</dbReference>
<comment type="similarity">
    <text evidence="2 8">Belongs to the zinc-containing alcohol dehydrogenase family.</text>
</comment>
<dbReference type="FunFam" id="3.90.180.10:FF:000002">
    <property type="entry name" value="Alcohol dehydrogenase AdhP"/>
    <property type="match status" value="1"/>
</dbReference>
<evidence type="ECO:0000256" key="1">
    <source>
        <dbReference type="ARBA" id="ARBA00001947"/>
    </source>
</evidence>
<dbReference type="FunFam" id="3.40.50.720:FF:000039">
    <property type="entry name" value="Alcohol dehydrogenase AdhP"/>
    <property type="match status" value="1"/>
</dbReference>
<dbReference type="PANTHER" id="PTHR42940:SF3">
    <property type="entry name" value="ALCOHOL DEHYDROGENASE 1-RELATED"/>
    <property type="match status" value="1"/>
</dbReference>
<keyword evidence="6" id="KW-0560">Oxidoreductase</keyword>
<dbReference type="InterPro" id="IPR002328">
    <property type="entry name" value="ADH_Zn_CS"/>
</dbReference>
<feature type="domain" description="Enoyl reductase (ER)" evidence="9">
    <location>
        <begin position="47"/>
        <end position="375"/>
    </location>
</feature>
<dbReference type="SUPFAM" id="SSF50129">
    <property type="entry name" value="GroES-like"/>
    <property type="match status" value="1"/>
</dbReference>
<dbReference type="CDD" id="cd08297">
    <property type="entry name" value="CAD3"/>
    <property type="match status" value="1"/>
</dbReference>
<dbReference type="VEuPathDB" id="FungiDB:CJI96_0002096"/>
<dbReference type="GO" id="GO:0005737">
    <property type="term" value="C:cytoplasm"/>
    <property type="evidence" value="ECO:0007669"/>
    <property type="project" value="TreeGrafter"/>
</dbReference>
<dbReference type="InterPro" id="IPR013154">
    <property type="entry name" value="ADH-like_N"/>
</dbReference>
<comment type="caution">
    <text evidence="10">The sequence shown here is derived from an EMBL/GenBank/DDBJ whole genome shotgun (WGS) entry which is preliminary data.</text>
</comment>
<dbReference type="AlphaFoldDB" id="A0A0L0NN38"/>
<gene>
    <name evidence="10" type="ORF">QG37_08296</name>
</gene>
<accession>A0A0L0NN38</accession>
<dbReference type="GO" id="GO:0004022">
    <property type="term" value="F:alcohol dehydrogenase (NAD+) activity"/>
    <property type="evidence" value="ECO:0007669"/>
    <property type="project" value="UniProtKB-EC"/>
</dbReference>
<comment type="cofactor">
    <cofactor evidence="1 8">
        <name>Zn(2+)</name>
        <dbReference type="ChEBI" id="CHEBI:29105"/>
    </cofactor>
</comment>
<evidence type="ECO:0000256" key="7">
    <source>
        <dbReference type="ARBA" id="ARBA00023027"/>
    </source>
</evidence>